<gene>
    <name evidence="1" type="ORF">DLD99_06155</name>
</gene>
<dbReference type="Gene3D" id="2.70.98.10">
    <property type="match status" value="1"/>
</dbReference>
<dbReference type="Proteomes" id="UP000253720">
    <property type="component" value="Chromosome"/>
</dbReference>
<dbReference type="SUPFAM" id="SSF74650">
    <property type="entry name" value="Galactose mutarotase-like"/>
    <property type="match status" value="1"/>
</dbReference>
<dbReference type="AlphaFoldDB" id="A0A345RLA1"/>
<reference evidence="1 2" key="1">
    <citation type="submission" date="2018-05" db="EMBL/GenBank/DDBJ databases">
        <title>Complete genome sequence of Pseudomonas kribbensis 46-2(T).</title>
        <authorList>
            <person name="Jeong H."/>
            <person name="Lee S.-G."/>
            <person name="Rha E."/>
            <person name="Kim H."/>
        </authorList>
    </citation>
    <scope>NUCLEOTIDE SEQUENCE [LARGE SCALE GENOMIC DNA]</scope>
    <source>
        <strain evidence="1 2">46-2</strain>
    </source>
</reference>
<dbReference type="GO" id="GO:0005975">
    <property type="term" value="P:carbohydrate metabolic process"/>
    <property type="evidence" value="ECO:0007669"/>
    <property type="project" value="InterPro"/>
</dbReference>
<protein>
    <recommendedName>
        <fullName evidence="3">Aldose 1-epimerase</fullName>
    </recommendedName>
</protein>
<dbReference type="KEGG" id="pke:DLD99_06155"/>
<dbReference type="GO" id="GO:0016853">
    <property type="term" value="F:isomerase activity"/>
    <property type="evidence" value="ECO:0007669"/>
    <property type="project" value="InterPro"/>
</dbReference>
<sequence>MKRLELRNNTWSLELIPEWGGRVAVLQAKGLDIVTPISSEAFDPVAWPKGGIYPLMPYSNRIRDSRLAHGGVTHALPSHPAVLPHTLHGVAQTLQWSVSNQSESNIMLTCHYNGEHWPWPLRFEQLFALSDDQLNIQIAVTNLGSSSMPAGLGMHPYFQRHPGMRVELGVGRVWEINDAYLPTGVVHTKPRSIVIGDEISEELAVYASEWDGELQVSYPEGRLTLLTQAPLTHLVAFAPVAAPYVCLEPVSHLADAFNSPPNQWPDQGTHVLEPGQRLSASLKFYWQPN</sequence>
<dbReference type="RefSeq" id="WP_114881619.1">
    <property type="nucleotide sequence ID" value="NZ_CP029608.1"/>
</dbReference>
<dbReference type="InterPro" id="IPR011013">
    <property type="entry name" value="Gal_mutarotase_sf_dom"/>
</dbReference>
<evidence type="ECO:0008006" key="3">
    <source>
        <dbReference type="Google" id="ProtNLM"/>
    </source>
</evidence>
<keyword evidence="2" id="KW-1185">Reference proteome</keyword>
<dbReference type="InterPro" id="IPR014718">
    <property type="entry name" value="GH-type_carb-bd"/>
</dbReference>
<evidence type="ECO:0000313" key="1">
    <source>
        <dbReference type="EMBL" id="AXI60067.1"/>
    </source>
</evidence>
<dbReference type="InterPro" id="IPR008183">
    <property type="entry name" value="Aldose_1/G6P_1-epimerase"/>
</dbReference>
<dbReference type="GO" id="GO:0030246">
    <property type="term" value="F:carbohydrate binding"/>
    <property type="evidence" value="ECO:0007669"/>
    <property type="project" value="InterPro"/>
</dbReference>
<accession>A0A345RLA1</accession>
<dbReference type="Pfam" id="PF01263">
    <property type="entry name" value="Aldose_epim"/>
    <property type="match status" value="1"/>
</dbReference>
<proteinExistence type="predicted"/>
<organism evidence="1 2">
    <name type="scientific">Pseudomonas kribbensis</name>
    <dbReference type="NCBI Taxonomy" id="1628086"/>
    <lineage>
        <taxon>Bacteria</taxon>
        <taxon>Pseudomonadati</taxon>
        <taxon>Pseudomonadota</taxon>
        <taxon>Gammaproteobacteria</taxon>
        <taxon>Pseudomonadales</taxon>
        <taxon>Pseudomonadaceae</taxon>
        <taxon>Pseudomonas</taxon>
    </lineage>
</organism>
<name>A0A345RLA1_9PSED</name>
<evidence type="ECO:0000313" key="2">
    <source>
        <dbReference type="Proteomes" id="UP000253720"/>
    </source>
</evidence>
<dbReference type="EMBL" id="CP029608">
    <property type="protein sequence ID" value="AXI60067.1"/>
    <property type="molecule type" value="Genomic_DNA"/>
</dbReference>